<keyword evidence="5 8" id="KW-1133">Transmembrane helix</keyword>
<keyword evidence="3 9" id="KW-0808">Transferase</keyword>
<gene>
    <name evidence="9" type="ORF">Din_042609</name>
</gene>
<dbReference type="GO" id="GO:0000139">
    <property type="term" value="C:Golgi membrane"/>
    <property type="evidence" value="ECO:0007669"/>
    <property type="project" value="UniProtKB-SubCell"/>
</dbReference>
<evidence type="ECO:0000256" key="3">
    <source>
        <dbReference type="ARBA" id="ARBA00022679"/>
    </source>
</evidence>
<dbReference type="GO" id="GO:0047259">
    <property type="term" value="F:glucomannan 4-beta-mannosyltransferase activity"/>
    <property type="evidence" value="ECO:0007669"/>
    <property type="project" value="UniProtKB-EC"/>
</dbReference>
<keyword evidence="4 8" id="KW-0812">Transmembrane</keyword>
<dbReference type="GO" id="GO:0051753">
    <property type="term" value="F:mannan synthase activity"/>
    <property type="evidence" value="ECO:0007669"/>
    <property type="project" value="TreeGrafter"/>
</dbReference>
<sequence>MALHRTKATFIGLLEVGRVNEWVVTEKLGDALKTKFGSKKPRIRIGERLHLLEIIVGVYLFLCGCYDVAFGKNHHYFIYLLLQSMAFFVAGFGYVGTFVPNT</sequence>
<evidence type="ECO:0000256" key="7">
    <source>
        <dbReference type="ARBA" id="ARBA00023136"/>
    </source>
</evidence>
<name>A0A5B7BX99_DAVIN</name>
<comment type="subcellular location">
    <subcellularLocation>
        <location evidence="1">Golgi apparatus membrane</location>
    </subcellularLocation>
</comment>
<organism evidence="9">
    <name type="scientific">Davidia involucrata</name>
    <name type="common">Dove tree</name>
    <dbReference type="NCBI Taxonomy" id="16924"/>
    <lineage>
        <taxon>Eukaryota</taxon>
        <taxon>Viridiplantae</taxon>
        <taxon>Streptophyta</taxon>
        <taxon>Embryophyta</taxon>
        <taxon>Tracheophyta</taxon>
        <taxon>Spermatophyta</taxon>
        <taxon>Magnoliopsida</taxon>
        <taxon>eudicotyledons</taxon>
        <taxon>Gunneridae</taxon>
        <taxon>Pentapetalae</taxon>
        <taxon>asterids</taxon>
        <taxon>Cornales</taxon>
        <taxon>Nyssaceae</taxon>
        <taxon>Davidia</taxon>
    </lineage>
</organism>
<proteinExistence type="predicted"/>
<reference evidence="9" key="1">
    <citation type="submission" date="2019-08" db="EMBL/GenBank/DDBJ databases">
        <title>Reference gene set and small RNA set construction with multiple tissues from Davidia involucrata Baill.</title>
        <authorList>
            <person name="Yang H."/>
            <person name="Zhou C."/>
            <person name="Li G."/>
            <person name="Wang J."/>
            <person name="Gao P."/>
            <person name="Wang M."/>
            <person name="Wang R."/>
            <person name="Zhao Y."/>
        </authorList>
    </citation>
    <scope>NUCLEOTIDE SEQUENCE</scope>
    <source>
        <tissue evidence="9">Mixed with DoveR01_LX</tissue>
    </source>
</reference>
<evidence type="ECO:0000256" key="8">
    <source>
        <dbReference type="SAM" id="Phobius"/>
    </source>
</evidence>
<dbReference type="PANTHER" id="PTHR32044">
    <property type="entry name" value="GLUCOMANNAN 4-BETA-MANNOSYLTRANSFERASE 9"/>
    <property type="match status" value="1"/>
</dbReference>
<accession>A0A5B7BX99</accession>
<dbReference type="AlphaFoldDB" id="A0A5B7BX99"/>
<dbReference type="EC" id="2.4.1.32" evidence="9"/>
<dbReference type="EMBL" id="GHES01042609">
    <property type="protein sequence ID" value="MPA73168.1"/>
    <property type="molecule type" value="Transcribed_RNA"/>
</dbReference>
<evidence type="ECO:0000256" key="1">
    <source>
        <dbReference type="ARBA" id="ARBA00004394"/>
    </source>
</evidence>
<evidence type="ECO:0000256" key="5">
    <source>
        <dbReference type="ARBA" id="ARBA00022989"/>
    </source>
</evidence>
<evidence type="ECO:0000256" key="6">
    <source>
        <dbReference type="ARBA" id="ARBA00023034"/>
    </source>
</evidence>
<dbReference type="PANTHER" id="PTHR32044:SF21">
    <property type="entry name" value="GLUCOMANNAN 4-BETA-MANNOSYLTRANSFERASE 3-RELATED"/>
    <property type="match status" value="1"/>
</dbReference>
<evidence type="ECO:0000256" key="2">
    <source>
        <dbReference type="ARBA" id="ARBA00022676"/>
    </source>
</evidence>
<keyword evidence="7 8" id="KW-0472">Membrane</keyword>
<evidence type="ECO:0000256" key="4">
    <source>
        <dbReference type="ARBA" id="ARBA00022692"/>
    </source>
</evidence>
<feature type="transmembrane region" description="Helical" evidence="8">
    <location>
        <begin position="49"/>
        <end position="70"/>
    </location>
</feature>
<evidence type="ECO:0000313" key="9">
    <source>
        <dbReference type="EMBL" id="MPA73168.1"/>
    </source>
</evidence>
<keyword evidence="6" id="KW-0333">Golgi apparatus</keyword>
<protein>
    <submittedName>
        <fullName evidence="9">Putative beta-14-mannan synthase</fullName>
        <ecNumber evidence="9">2.4.1.32</ecNumber>
    </submittedName>
</protein>
<keyword evidence="2 9" id="KW-0328">Glycosyltransferase</keyword>
<feature type="transmembrane region" description="Helical" evidence="8">
    <location>
        <begin position="76"/>
        <end position="99"/>
    </location>
</feature>